<feature type="domain" description="GS catalytic" evidence="4">
    <location>
        <begin position="1"/>
        <end position="275"/>
    </location>
</feature>
<proteinExistence type="inferred from homology"/>
<dbReference type="Gene3D" id="3.30.590.10">
    <property type="entry name" value="Glutamine synthetase/guanido kinase, catalytic domain"/>
    <property type="match status" value="1"/>
</dbReference>
<keyword evidence="1" id="KW-0436">Ligase</keyword>
<gene>
    <name evidence="5" type="ORF">FY207_04410</name>
</gene>
<dbReference type="GO" id="GO:0004356">
    <property type="term" value="F:glutamine synthetase activity"/>
    <property type="evidence" value="ECO:0007669"/>
    <property type="project" value="InterPro"/>
</dbReference>
<evidence type="ECO:0000256" key="2">
    <source>
        <dbReference type="PROSITE-ProRule" id="PRU01331"/>
    </source>
</evidence>
<sequence>MHLPRALDRTLSHLRNKLGAHPLIGVELEFYVRGVEDKALEELFAAFAEDVRPLNWSIAKETHESQYELQTSYGPDVQDLLANLFSVKKTLQRTAESFGGNLDFAAKPYIERPGSAFHVHVNLVDQNSNNLFSKRNSKMSDALLYSIGGLCTHMRQHMIFFAPHHQSYLRYTHADNNTPTTVSWGGNNRSTAIRLPDTSLAPENTRIEHRVSGADCDYEPAINAILTGLIYGIEGEIEPPQRIFGIASDPQYNLEKLPHSLQEATRLYHSQTSGL</sequence>
<evidence type="ECO:0000256" key="3">
    <source>
        <dbReference type="RuleBase" id="RU000384"/>
    </source>
</evidence>
<dbReference type="GeneID" id="7398620"/>
<dbReference type="EMBL" id="VTCY01000015">
    <property type="protein sequence ID" value="KAB0451209.1"/>
    <property type="molecule type" value="Genomic_DNA"/>
</dbReference>
<reference evidence="5" key="1">
    <citation type="submission" date="2019-08" db="EMBL/GenBank/DDBJ databases">
        <authorList>
            <person name="Amaro Estrada I."/>
            <person name="Quiroz Castaneda R.E."/>
            <person name="Martinez Ocampo F."/>
            <person name="Rodriguez Camarillo S.D."/>
        </authorList>
    </citation>
    <scope>NUCLEOTIDE SEQUENCE</scope>
    <source>
        <strain evidence="5">MEX-30-184-02</strain>
    </source>
</reference>
<dbReference type="SMART" id="SM01230">
    <property type="entry name" value="Gln-synt_C"/>
    <property type="match status" value="1"/>
</dbReference>
<name>A0A643CKB0_ANAMA</name>
<protein>
    <submittedName>
        <fullName evidence="5">Glutamine synthetase</fullName>
    </submittedName>
</protein>
<accession>A0A643CKB0</accession>
<comment type="similarity">
    <text evidence="2 3">Belongs to the glutamine synthetase family.</text>
</comment>
<comment type="caution">
    <text evidence="5">The sequence shown here is derived from an EMBL/GenBank/DDBJ whole genome shotgun (WGS) entry which is preliminary data.</text>
</comment>
<dbReference type="PANTHER" id="PTHR43785">
    <property type="entry name" value="GAMMA-GLUTAMYLPUTRESCINE SYNTHETASE"/>
    <property type="match status" value="1"/>
</dbReference>
<evidence type="ECO:0000313" key="5">
    <source>
        <dbReference type="EMBL" id="KAB0451209.1"/>
    </source>
</evidence>
<organism evidence="5">
    <name type="scientific">Anaplasma marginale</name>
    <dbReference type="NCBI Taxonomy" id="770"/>
    <lineage>
        <taxon>Bacteria</taxon>
        <taxon>Pseudomonadati</taxon>
        <taxon>Pseudomonadota</taxon>
        <taxon>Alphaproteobacteria</taxon>
        <taxon>Rickettsiales</taxon>
        <taxon>Anaplasmataceae</taxon>
        <taxon>Anaplasma</taxon>
    </lineage>
</organism>
<dbReference type="RefSeq" id="WP_010267148.1">
    <property type="nucleotide sequence ID" value="NZ_VTCX01000008.1"/>
</dbReference>
<evidence type="ECO:0000259" key="4">
    <source>
        <dbReference type="PROSITE" id="PS51987"/>
    </source>
</evidence>
<dbReference type="SUPFAM" id="SSF55931">
    <property type="entry name" value="Glutamine synthetase/guanido kinase"/>
    <property type="match status" value="1"/>
</dbReference>
<dbReference type="Pfam" id="PF00120">
    <property type="entry name" value="Gln-synt_C"/>
    <property type="match status" value="1"/>
</dbReference>
<dbReference type="OMA" id="CRIEHRV"/>
<dbReference type="AlphaFoldDB" id="A0A643CKB0"/>
<evidence type="ECO:0000256" key="1">
    <source>
        <dbReference type="ARBA" id="ARBA00022598"/>
    </source>
</evidence>
<dbReference type="InterPro" id="IPR014746">
    <property type="entry name" value="Gln_synth/guanido_kin_cat_dom"/>
</dbReference>
<dbReference type="PROSITE" id="PS51987">
    <property type="entry name" value="GS_CATALYTIC"/>
    <property type="match status" value="1"/>
</dbReference>
<dbReference type="PANTHER" id="PTHR43785:SF12">
    <property type="entry name" value="TYPE-1 GLUTAMINE SYNTHETASE 2"/>
    <property type="match status" value="1"/>
</dbReference>
<dbReference type="InterPro" id="IPR008146">
    <property type="entry name" value="Gln_synth_cat_dom"/>
</dbReference>